<dbReference type="RefSeq" id="WP_158348991.1">
    <property type="nucleotide sequence ID" value="NZ_LR025085.1"/>
</dbReference>
<evidence type="ECO:0000256" key="13">
    <source>
        <dbReference type="ARBA" id="ARBA00067609"/>
    </source>
</evidence>
<dbReference type="Gene3D" id="1.10.287.110">
    <property type="entry name" value="DnaJ domain"/>
    <property type="match status" value="1"/>
</dbReference>
<dbReference type="SMART" id="SM00271">
    <property type="entry name" value="DnaJ"/>
    <property type="match status" value="1"/>
</dbReference>
<dbReference type="PROSITE" id="PS50076">
    <property type="entry name" value="DNAJ_2"/>
    <property type="match status" value="1"/>
</dbReference>
<keyword evidence="4 14" id="KW-0235">DNA replication</keyword>
<dbReference type="EMBL" id="LR025085">
    <property type="protein sequence ID" value="VAX76365.1"/>
    <property type="molecule type" value="Genomic_DNA"/>
</dbReference>
<dbReference type="Proteomes" id="UP000271849">
    <property type="component" value="Chromosome"/>
</dbReference>
<dbReference type="Gene3D" id="2.10.230.10">
    <property type="entry name" value="Heat shock protein DnaJ, cysteine-rich domain"/>
    <property type="match status" value="1"/>
</dbReference>
<protein>
    <recommendedName>
        <fullName evidence="13 14">Chaperone protein DnaJ</fullName>
    </recommendedName>
</protein>
<evidence type="ECO:0000256" key="8">
    <source>
        <dbReference type="ARBA" id="ARBA00022833"/>
    </source>
</evidence>
<keyword evidence="7 14" id="KW-0863">Zinc-finger</keyword>
<comment type="domain">
    <text evidence="14">The J domain is necessary and sufficient to stimulate DnaK ATPase activity. Zinc center 1 plays an important role in the autonomous, DnaK-independent chaperone activity of DnaJ. Zinc center 2 is essential for interaction with DnaK and for DnaJ activity.</text>
</comment>
<keyword evidence="5 14" id="KW-0479">Metal-binding</keyword>
<gene>
    <name evidence="14 18" type="primary">dnaJ</name>
    <name evidence="18" type="ORF">BUCINSTRO3249_0102</name>
</gene>
<feature type="binding site" evidence="14">
    <location>
        <position position="203"/>
    </location>
    <ligand>
        <name>Zn(2+)</name>
        <dbReference type="ChEBI" id="CHEBI:29105"/>
        <label>1</label>
    </ligand>
</feature>
<dbReference type="AlphaFoldDB" id="A0A3B1E079"/>
<feature type="binding site" evidence="14">
    <location>
        <position position="189"/>
    </location>
    <ligand>
        <name>Zn(2+)</name>
        <dbReference type="ChEBI" id="CHEBI:29105"/>
        <label>2</label>
    </ligand>
</feature>
<keyword evidence="9 14" id="KW-0346">Stress response</keyword>
<keyword evidence="10 14" id="KW-0143">Chaperone</keyword>
<evidence type="ECO:0000256" key="12">
    <source>
        <dbReference type="ARBA" id="ARBA00061004"/>
    </source>
</evidence>
<feature type="domain" description="J" evidence="16">
    <location>
        <begin position="5"/>
        <end position="70"/>
    </location>
</feature>
<evidence type="ECO:0000256" key="10">
    <source>
        <dbReference type="ARBA" id="ARBA00023186"/>
    </source>
</evidence>
<organism evidence="18 19">
    <name type="scientific">Buchnera aphidicola</name>
    <name type="common">Cinara strobi</name>
    <dbReference type="NCBI Taxonomy" id="1921549"/>
    <lineage>
        <taxon>Bacteria</taxon>
        <taxon>Pseudomonadati</taxon>
        <taxon>Pseudomonadota</taxon>
        <taxon>Gammaproteobacteria</taxon>
        <taxon>Enterobacterales</taxon>
        <taxon>Erwiniaceae</taxon>
        <taxon>Buchnera</taxon>
    </lineage>
</organism>
<evidence type="ECO:0000256" key="7">
    <source>
        <dbReference type="ARBA" id="ARBA00022771"/>
    </source>
</evidence>
<dbReference type="STRING" id="1921549.GCA_900128825_00102"/>
<dbReference type="InterPro" id="IPR001623">
    <property type="entry name" value="DnaJ_domain"/>
</dbReference>
<dbReference type="HAMAP" id="MF_01152">
    <property type="entry name" value="DnaJ"/>
    <property type="match status" value="1"/>
</dbReference>
<feature type="repeat" description="CXXCXGXG motif" evidence="14">
    <location>
        <begin position="200"/>
        <end position="207"/>
    </location>
</feature>
<keyword evidence="3 14" id="KW-0963">Cytoplasm</keyword>
<dbReference type="PANTHER" id="PTHR43096">
    <property type="entry name" value="DNAJ HOMOLOG 1, MITOCHONDRIAL-RELATED"/>
    <property type="match status" value="1"/>
</dbReference>
<dbReference type="Pfam" id="PF00226">
    <property type="entry name" value="DnaJ"/>
    <property type="match status" value="1"/>
</dbReference>
<evidence type="ECO:0000259" key="17">
    <source>
        <dbReference type="PROSITE" id="PS51188"/>
    </source>
</evidence>
<dbReference type="PRINTS" id="PR00625">
    <property type="entry name" value="JDOMAIN"/>
</dbReference>
<evidence type="ECO:0000259" key="16">
    <source>
        <dbReference type="PROSITE" id="PS50076"/>
    </source>
</evidence>
<dbReference type="InterPro" id="IPR002939">
    <property type="entry name" value="DnaJ_C"/>
</dbReference>
<dbReference type="GO" id="GO:0009408">
    <property type="term" value="P:response to heat"/>
    <property type="evidence" value="ECO:0007669"/>
    <property type="project" value="InterPro"/>
</dbReference>
<dbReference type="InterPro" id="IPR018253">
    <property type="entry name" value="DnaJ_domain_CS"/>
</dbReference>
<evidence type="ECO:0000256" key="11">
    <source>
        <dbReference type="ARBA" id="ARBA00053423"/>
    </source>
</evidence>
<evidence type="ECO:0000256" key="9">
    <source>
        <dbReference type="ARBA" id="ARBA00023016"/>
    </source>
</evidence>
<dbReference type="InterPro" id="IPR036410">
    <property type="entry name" value="HSP_DnaJ_Cys-rich_dom_sf"/>
</dbReference>
<evidence type="ECO:0000313" key="19">
    <source>
        <dbReference type="Proteomes" id="UP000271849"/>
    </source>
</evidence>
<dbReference type="SUPFAM" id="SSF46565">
    <property type="entry name" value="Chaperone J-domain"/>
    <property type="match status" value="1"/>
</dbReference>
<dbReference type="NCBIfam" id="TIGR02349">
    <property type="entry name" value="DnaJ_bact"/>
    <property type="match status" value="1"/>
</dbReference>
<keyword evidence="8 14" id="KW-0862">Zinc</keyword>
<evidence type="ECO:0000313" key="18">
    <source>
        <dbReference type="EMBL" id="VAX76365.1"/>
    </source>
</evidence>
<dbReference type="CDD" id="cd10747">
    <property type="entry name" value="DnaJ_C"/>
    <property type="match status" value="1"/>
</dbReference>
<dbReference type="GO" id="GO:0005524">
    <property type="term" value="F:ATP binding"/>
    <property type="evidence" value="ECO:0007669"/>
    <property type="project" value="InterPro"/>
</dbReference>
<dbReference type="GO" id="GO:0008270">
    <property type="term" value="F:zinc ion binding"/>
    <property type="evidence" value="ECO:0007669"/>
    <property type="project" value="UniProtKB-UniRule"/>
</dbReference>
<sequence length="379" mass="42571">MEKQDYYQILGIQNTANDREIKRAYKKLAMKFHPDRNPGNKIAEEKFKEIKQAYEILSDNQKRTAYDQYGHAAFEQNNNTDGFQSSFTTSSADFNDIFGDVFGDIFGNNRNHKKEKGSDLQYNINLTLEEAIQGVKKEIRIPKFQSCQSCSGSGSAYGKKPNICTACNGNGQIHMRKGFFSVQQTCPTCRGSGTFIQNPCKQCYGQGRVKKSKKLSIKIPAGVDNNDRIRLNNEGEAGKNGAASGDLYIQISVKKHPIFKRDANNLYCEVPINFVVAALGGEIEIPTLKGRINLKIPSETQSGKLFRIRGKGVKSIQKGYPGDLLCKIIVETPVNLNQFQKKLLQQLGSSFGDFKEKNYSPKSKRFFDSLKKFFDSLTK</sequence>
<dbReference type="InterPro" id="IPR001305">
    <property type="entry name" value="HSP_DnaJ_Cys-rich_dom"/>
</dbReference>
<dbReference type="PROSITE" id="PS51188">
    <property type="entry name" value="ZF_CR"/>
    <property type="match status" value="1"/>
</dbReference>
<accession>A0A3B1E079</accession>
<feature type="repeat" description="CXXCXGXG motif" evidence="14">
    <location>
        <begin position="164"/>
        <end position="171"/>
    </location>
</feature>
<dbReference type="InterPro" id="IPR012724">
    <property type="entry name" value="DnaJ"/>
</dbReference>
<dbReference type="OrthoDB" id="9779889at2"/>
<dbReference type="PANTHER" id="PTHR43096:SF48">
    <property type="entry name" value="CHAPERONE PROTEIN DNAJ"/>
    <property type="match status" value="1"/>
</dbReference>
<dbReference type="InterPro" id="IPR008971">
    <property type="entry name" value="HSP40/DnaJ_pept-bd"/>
</dbReference>
<feature type="binding site" evidence="14">
    <location>
        <position position="167"/>
    </location>
    <ligand>
        <name>Zn(2+)</name>
        <dbReference type="ChEBI" id="CHEBI:29105"/>
        <label>2</label>
    </ligand>
</feature>
<dbReference type="Gene3D" id="2.60.260.20">
    <property type="entry name" value="Urease metallochaperone UreE, N-terminal domain"/>
    <property type="match status" value="2"/>
</dbReference>
<dbReference type="Pfam" id="PF00684">
    <property type="entry name" value="DnaJ_CXXCXGXG"/>
    <property type="match status" value="1"/>
</dbReference>
<feature type="binding site" evidence="14">
    <location>
        <position position="164"/>
    </location>
    <ligand>
        <name>Zn(2+)</name>
        <dbReference type="ChEBI" id="CHEBI:29105"/>
        <label>2</label>
    </ligand>
</feature>
<feature type="zinc finger region" description="CR-type" evidence="15">
    <location>
        <begin position="134"/>
        <end position="212"/>
    </location>
</feature>
<comment type="subunit">
    <text evidence="2 14">Homodimer.</text>
</comment>
<comment type="function">
    <text evidence="11 14">Participates actively in the response to hyperosmotic and heat shock by preventing the aggregation of stress-denatured proteins and by disaggregating proteins, also in an autonomous, DnaK-independent fashion. Unfolded proteins bind initially to DnaJ; upon interaction with the DnaJ-bound protein, DnaK hydrolyzes its bound ATP, resulting in the formation of a stable complex. GrpE releases ADP from DnaK; ATP binding to DnaK triggers the release of the substrate protein, thus completing the reaction cycle. Several rounds of ATP-dependent interactions between DnaJ, DnaK and GrpE are required for fully efficient folding. Also involved, together with DnaK and GrpE, in the DNA replication of plasmids through activation of initiation proteins.</text>
</comment>
<name>A0A3B1E079_9GAMM</name>
<dbReference type="SUPFAM" id="SSF49493">
    <property type="entry name" value="HSP40/DnaJ peptide-binding domain"/>
    <property type="match status" value="2"/>
</dbReference>
<dbReference type="FunFam" id="1.10.287.110:FF:000034">
    <property type="entry name" value="Chaperone protein DnaJ"/>
    <property type="match status" value="1"/>
</dbReference>
<dbReference type="NCBIfam" id="NF008035">
    <property type="entry name" value="PRK10767.1"/>
    <property type="match status" value="1"/>
</dbReference>
<dbReference type="FunFam" id="2.10.230.10:FF:000002">
    <property type="entry name" value="Molecular chaperone DnaJ"/>
    <property type="match status" value="1"/>
</dbReference>
<proteinExistence type="inferred from homology"/>
<dbReference type="GO" id="GO:0005737">
    <property type="term" value="C:cytoplasm"/>
    <property type="evidence" value="ECO:0007669"/>
    <property type="project" value="UniProtKB-SubCell"/>
</dbReference>
<comment type="cofactor">
    <cofactor evidence="14">
        <name>Zn(2+)</name>
        <dbReference type="ChEBI" id="CHEBI:29105"/>
    </cofactor>
    <text evidence="14">Binds 2 Zn(2+) ions per monomer.</text>
</comment>
<evidence type="ECO:0000256" key="2">
    <source>
        <dbReference type="ARBA" id="ARBA00011738"/>
    </source>
</evidence>
<dbReference type="GO" id="GO:0006260">
    <property type="term" value="P:DNA replication"/>
    <property type="evidence" value="ECO:0007669"/>
    <property type="project" value="UniProtKB-KW"/>
</dbReference>
<comment type="subcellular location">
    <subcellularLocation>
        <location evidence="1 14">Cytoplasm</location>
    </subcellularLocation>
</comment>
<dbReference type="SUPFAM" id="SSF57938">
    <property type="entry name" value="DnaJ/Hsp40 cysteine-rich domain"/>
    <property type="match status" value="1"/>
</dbReference>
<feature type="repeat" description="CXXCXGXG motif" evidence="14">
    <location>
        <begin position="186"/>
        <end position="193"/>
    </location>
</feature>
<dbReference type="Pfam" id="PF01556">
    <property type="entry name" value="DnaJ_C"/>
    <property type="match status" value="1"/>
</dbReference>
<feature type="repeat" description="CXXCXGXG motif" evidence="14">
    <location>
        <begin position="147"/>
        <end position="154"/>
    </location>
</feature>
<dbReference type="PROSITE" id="PS00636">
    <property type="entry name" value="DNAJ_1"/>
    <property type="match status" value="1"/>
</dbReference>
<evidence type="ECO:0000256" key="15">
    <source>
        <dbReference type="PROSITE-ProRule" id="PRU00546"/>
    </source>
</evidence>
<keyword evidence="6 14" id="KW-0677">Repeat</keyword>
<feature type="binding site" evidence="14">
    <location>
        <position position="186"/>
    </location>
    <ligand>
        <name>Zn(2+)</name>
        <dbReference type="ChEBI" id="CHEBI:29105"/>
        <label>2</label>
    </ligand>
</feature>
<feature type="domain" description="CR-type" evidence="17">
    <location>
        <begin position="134"/>
        <end position="212"/>
    </location>
</feature>
<dbReference type="GO" id="GO:0042026">
    <property type="term" value="P:protein refolding"/>
    <property type="evidence" value="ECO:0007669"/>
    <property type="project" value="TreeGrafter"/>
</dbReference>
<dbReference type="GO" id="GO:0051082">
    <property type="term" value="F:unfolded protein binding"/>
    <property type="evidence" value="ECO:0007669"/>
    <property type="project" value="UniProtKB-UniRule"/>
</dbReference>
<feature type="binding site" evidence="14">
    <location>
        <position position="150"/>
    </location>
    <ligand>
        <name>Zn(2+)</name>
        <dbReference type="ChEBI" id="CHEBI:29105"/>
        <label>1</label>
    </ligand>
</feature>
<feature type="binding site" evidence="14">
    <location>
        <position position="200"/>
    </location>
    <ligand>
        <name>Zn(2+)</name>
        <dbReference type="ChEBI" id="CHEBI:29105"/>
        <label>1</label>
    </ligand>
</feature>
<reference evidence="19" key="1">
    <citation type="submission" date="2018-09" db="EMBL/GenBank/DDBJ databases">
        <authorList>
            <person name="Manzano-Marin A."/>
            <person name="Manzano-Marin A."/>
        </authorList>
    </citation>
    <scope>NUCLEOTIDE SEQUENCE [LARGE SCALE GENOMIC DNA]</scope>
    <source>
        <strain evidence="19">BuCistrobi</strain>
    </source>
</reference>
<dbReference type="InterPro" id="IPR036869">
    <property type="entry name" value="J_dom_sf"/>
</dbReference>
<evidence type="ECO:0000256" key="5">
    <source>
        <dbReference type="ARBA" id="ARBA00022723"/>
    </source>
</evidence>
<evidence type="ECO:0000256" key="1">
    <source>
        <dbReference type="ARBA" id="ARBA00004496"/>
    </source>
</evidence>
<dbReference type="FunFam" id="2.60.260.20:FF:000004">
    <property type="entry name" value="Molecular chaperone DnaJ"/>
    <property type="match status" value="1"/>
</dbReference>
<evidence type="ECO:0000256" key="14">
    <source>
        <dbReference type="HAMAP-Rule" id="MF_01152"/>
    </source>
</evidence>
<comment type="similarity">
    <text evidence="12 14">Belongs to the DnaJ family.</text>
</comment>
<evidence type="ECO:0000256" key="4">
    <source>
        <dbReference type="ARBA" id="ARBA00022705"/>
    </source>
</evidence>
<dbReference type="GO" id="GO:0031072">
    <property type="term" value="F:heat shock protein binding"/>
    <property type="evidence" value="ECO:0007669"/>
    <property type="project" value="InterPro"/>
</dbReference>
<feature type="binding site" evidence="14">
    <location>
        <position position="147"/>
    </location>
    <ligand>
        <name>Zn(2+)</name>
        <dbReference type="ChEBI" id="CHEBI:29105"/>
        <label>1</label>
    </ligand>
</feature>
<evidence type="ECO:0000256" key="6">
    <source>
        <dbReference type="ARBA" id="ARBA00022737"/>
    </source>
</evidence>
<evidence type="ECO:0000256" key="3">
    <source>
        <dbReference type="ARBA" id="ARBA00022490"/>
    </source>
</evidence>
<dbReference type="CDD" id="cd06257">
    <property type="entry name" value="DnaJ"/>
    <property type="match status" value="1"/>
</dbReference>